<evidence type="ECO:0000256" key="1">
    <source>
        <dbReference type="ARBA" id="ARBA00001971"/>
    </source>
</evidence>
<dbReference type="InterPro" id="IPR001128">
    <property type="entry name" value="Cyt_P450"/>
</dbReference>
<dbReference type="SUPFAM" id="SSF48264">
    <property type="entry name" value="Cytochrome P450"/>
    <property type="match status" value="1"/>
</dbReference>
<gene>
    <name evidence="14" type="ORF">BJY01DRAFT_259484</name>
</gene>
<keyword evidence="15" id="KW-1185">Reference proteome</keyword>
<evidence type="ECO:0000313" key="14">
    <source>
        <dbReference type="EMBL" id="KAL2834664.1"/>
    </source>
</evidence>
<keyword evidence="4 12" id="KW-0349">Heme</keyword>
<evidence type="ECO:0000256" key="5">
    <source>
        <dbReference type="ARBA" id="ARBA00022692"/>
    </source>
</evidence>
<dbReference type="Gene3D" id="1.10.630.10">
    <property type="entry name" value="Cytochrome P450"/>
    <property type="match status" value="1"/>
</dbReference>
<evidence type="ECO:0000256" key="12">
    <source>
        <dbReference type="RuleBase" id="RU000461"/>
    </source>
</evidence>
<evidence type="ECO:0000256" key="2">
    <source>
        <dbReference type="ARBA" id="ARBA00004167"/>
    </source>
</evidence>
<name>A0ABR4J3V5_9EURO</name>
<evidence type="ECO:0000256" key="6">
    <source>
        <dbReference type="ARBA" id="ARBA00022723"/>
    </source>
</evidence>
<dbReference type="PANTHER" id="PTHR46206:SF2">
    <property type="entry name" value="CYTOCHROME P450 MONOOXYGENASE AUSG-RELATED"/>
    <property type="match status" value="1"/>
</dbReference>
<dbReference type="Proteomes" id="UP001610446">
    <property type="component" value="Unassembled WGS sequence"/>
</dbReference>
<keyword evidence="5 13" id="KW-0812">Transmembrane</keyword>
<evidence type="ECO:0000256" key="3">
    <source>
        <dbReference type="ARBA" id="ARBA00010617"/>
    </source>
</evidence>
<keyword evidence="10 12" id="KW-0503">Monooxygenase</keyword>
<dbReference type="EMBL" id="JBFXLU010000218">
    <property type="protein sequence ID" value="KAL2834664.1"/>
    <property type="molecule type" value="Genomic_DNA"/>
</dbReference>
<keyword evidence="7 13" id="KW-1133">Transmembrane helix</keyword>
<evidence type="ECO:0000256" key="10">
    <source>
        <dbReference type="ARBA" id="ARBA00023033"/>
    </source>
</evidence>
<proteinExistence type="inferred from homology"/>
<feature type="transmembrane region" description="Helical" evidence="13">
    <location>
        <begin position="12"/>
        <end position="31"/>
    </location>
</feature>
<protein>
    <submittedName>
        <fullName evidence="14">Cytochrome P450</fullName>
    </submittedName>
</protein>
<organism evidence="14 15">
    <name type="scientific">Aspergillus pseudoustus</name>
    <dbReference type="NCBI Taxonomy" id="1810923"/>
    <lineage>
        <taxon>Eukaryota</taxon>
        <taxon>Fungi</taxon>
        <taxon>Dikarya</taxon>
        <taxon>Ascomycota</taxon>
        <taxon>Pezizomycotina</taxon>
        <taxon>Eurotiomycetes</taxon>
        <taxon>Eurotiomycetidae</taxon>
        <taxon>Eurotiales</taxon>
        <taxon>Aspergillaceae</taxon>
        <taxon>Aspergillus</taxon>
        <taxon>Aspergillus subgen. Nidulantes</taxon>
    </lineage>
</organism>
<comment type="cofactor">
    <cofactor evidence="1">
        <name>heme</name>
        <dbReference type="ChEBI" id="CHEBI:30413"/>
    </cofactor>
</comment>
<keyword evidence="8 12" id="KW-0560">Oxidoreductase</keyword>
<evidence type="ECO:0000313" key="15">
    <source>
        <dbReference type="Proteomes" id="UP001610446"/>
    </source>
</evidence>
<dbReference type="Pfam" id="PF00067">
    <property type="entry name" value="p450"/>
    <property type="match status" value="1"/>
</dbReference>
<dbReference type="InterPro" id="IPR002403">
    <property type="entry name" value="Cyt_P450_E_grp-IV"/>
</dbReference>
<dbReference type="PROSITE" id="PS00086">
    <property type="entry name" value="CYTOCHROME_P450"/>
    <property type="match status" value="1"/>
</dbReference>
<sequence>MIDKLEGLSPSHSGVVAALAIAILLGYLFLFHESHPLPLVNGKQRFEIRLIHAKRRFLFGARGLIRAGLDKWPAFGIATENGYRVILGPQYADEIRSNEAVSFGRAVAHDFHAHIPGFEPFMEGTGAEIILQDVIRLRLTQSLAAVTKPLSDETAHALQTNWGDKWQIIPTKTKILDIVSQLSSKVFLGDQICRNPDWLRITVAYAIDSFFAAEALRLWPSLLRPLVAPFLPTVRKVQSDMEEARQIIAPVLARRKADKQAALDAGGQETVVYRDALEWMEECAKGREYDAAVAQLSLSLAAIHTTSDMLTQALYDICAQEGLIDEMRREIVSVIQAEGWGRTTLYQLKLMDSVLKESQRLKPTTLATMRRMAIKPLTLSDGTTVPKNSILFVSCERMWDSAVYPSPDKFDPYRFLKLREKTGQEAAAQLVSPSPEHMGFGLGKHACPGRFFAANELKIALCHILLKYDIAFSEEWKDPKPFAMGLAFSAEPRATMRVRRRREEITL</sequence>
<dbReference type="PRINTS" id="PR00385">
    <property type="entry name" value="P450"/>
</dbReference>
<comment type="similarity">
    <text evidence="3 12">Belongs to the cytochrome P450 family.</text>
</comment>
<dbReference type="InterPro" id="IPR036396">
    <property type="entry name" value="Cyt_P450_sf"/>
</dbReference>
<dbReference type="PANTHER" id="PTHR46206">
    <property type="entry name" value="CYTOCHROME P450"/>
    <property type="match status" value="1"/>
</dbReference>
<evidence type="ECO:0000256" key="11">
    <source>
        <dbReference type="ARBA" id="ARBA00023136"/>
    </source>
</evidence>
<dbReference type="CDD" id="cd11041">
    <property type="entry name" value="CYP503A1-like"/>
    <property type="match status" value="1"/>
</dbReference>
<evidence type="ECO:0000256" key="4">
    <source>
        <dbReference type="ARBA" id="ARBA00022617"/>
    </source>
</evidence>
<evidence type="ECO:0000256" key="7">
    <source>
        <dbReference type="ARBA" id="ARBA00022989"/>
    </source>
</evidence>
<evidence type="ECO:0000256" key="9">
    <source>
        <dbReference type="ARBA" id="ARBA00023004"/>
    </source>
</evidence>
<keyword evidence="9 12" id="KW-0408">Iron</keyword>
<comment type="subcellular location">
    <subcellularLocation>
        <location evidence="2">Membrane</location>
        <topology evidence="2">Single-pass membrane protein</topology>
    </subcellularLocation>
</comment>
<dbReference type="InterPro" id="IPR017972">
    <property type="entry name" value="Cyt_P450_CS"/>
</dbReference>
<evidence type="ECO:0000256" key="8">
    <source>
        <dbReference type="ARBA" id="ARBA00023002"/>
    </source>
</evidence>
<reference evidence="14 15" key="1">
    <citation type="submission" date="2024-07" db="EMBL/GenBank/DDBJ databases">
        <title>Section-level genome sequencing and comparative genomics of Aspergillus sections Usti and Cavernicolus.</title>
        <authorList>
            <consortium name="Lawrence Berkeley National Laboratory"/>
            <person name="Nybo J.L."/>
            <person name="Vesth T.C."/>
            <person name="Theobald S."/>
            <person name="Frisvad J.C."/>
            <person name="Larsen T.O."/>
            <person name="Kjaerboelling I."/>
            <person name="Rothschild-Mancinelli K."/>
            <person name="Lyhne E.K."/>
            <person name="Kogle M.E."/>
            <person name="Barry K."/>
            <person name="Clum A."/>
            <person name="Na H."/>
            <person name="Ledsgaard L."/>
            <person name="Lin J."/>
            <person name="Lipzen A."/>
            <person name="Kuo A."/>
            <person name="Riley R."/>
            <person name="Mondo S."/>
            <person name="Labutti K."/>
            <person name="Haridas S."/>
            <person name="Pangalinan J."/>
            <person name="Salamov A.A."/>
            <person name="Simmons B.A."/>
            <person name="Magnuson J.K."/>
            <person name="Chen J."/>
            <person name="Drula E."/>
            <person name="Henrissat B."/>
            <person name="Wiebenga A."/>
            <person name="Lubbers R.J."/>
            <person name="Gomes A.C."/>
            <person name="Makela M.R."/>
            <person name="Stajich J."/>
            <person name="Grigoriev I.V."/>
            <person name="Mortensen U.H."/>
            <person name="De Vries R.P."/>
            <person name="Baker S.E."/>
            <person name="Andersen M.R."/>
        </authorList>
    </citation>
    <scope>NUCLEOTIDE SEQUENCE [LARGE SCALE GENOMIC DNA]</scope>
    <source>
        <strain evidence="14 15">CBS 123904</strain>
    </source>
</reference>
<keyword evidence="11 13" id="KW-0472">Membrane</keyword>
<evidence type="ECO:0000256" key="13">
    <source>
        <dbReference type="SAM" id="Phobius"/>
    </source>
</evidence>
<comment type="caution">
    <text evidence="14">The sequence shown here is derived from an EMBL/GenBank/DDBJ whole genome shotgun (WGS) entry which is preliminary data.</text>
</comment>
<accession>A0ABR4J3V5</accession>
<keyword evidence="6 12" id="KW-0479">Metal-binding</keyword>
<dbReference type="PRINTS" id="PR00465">
    <property type="entry name" value="EP450IV"/>
</dbReference>